<dbReference type="InterPro" id="IPR056789">
    <property type="entry name" value="LRR_R13L1-DRL21"/>
</dbReference>
<evidence type="ECO:0000256" key="1">
    <source>
        <dbReference type="ARBA" id="ARBA00022614"/>
    </source>
</evidence>
<dbReference type="Gramene" id="TraesROB_scaffold_012095_01G000300.1">
    <property type="protein sequence ID" value="TraesROB_scaffold_012095_01G000300.1"/>
    <property type="gene ID" value="TraesROB_scaffold_012095_01G000300"/>
</dbReference>
<organism evidence="5">
    <name type="scientific">Triticum aestivum</name>
    <name type="common">Wheat</name>
    <dbReference type="NCBI Taxonomy" id="4565"/>
    <lineage>
        <taxon>Eukaryota</taxon>
        <taxon>Viridiplantae</taxon>
        <taxon>Streptophyta</taxon>
        <taxon>Embryophyta</taxon>
        <taxon>Tracheophyta</taxon>
        <taxon>Spermatophyta</taxon>
        <taxon>Magnoliopsida</taxon>
        <taxon>Liliopsida</taxon>
        <taxon>Poales</taxon>
        <taxon>Poaceae</taxon>
        <taxon>BOP clade</taxon>
        <taxon>Pooideae</taxon>
        <taxon>Triticodae</taxon>
        <taxon>Triticeae</taxon>
        <taxon>Triticinae</taxon>
        <taxon>Triticum</taxon>
    </lineage>
</organism>
<dbReference type="SUPFAM" id="SSF52058">
    <property type="entry name" value="L domain-like"/>
    <property type="match status" value="1"/>
</dbReference>
<dbReference type="Pfam" id="PF23598">
    <property type="entry name" value="LRR_14"/>
    <property type="match status" value="1"/>
</dbReference>
<dbReference type="InterPro" id="IPR055414">
    <property type="entry name" value="LRR_R13L4/SHOC2-like"/>
</dbReference>
<keyword evidence="6" id="KW-1185">Reference proteome</keyword>
<dbReference type="Gramene" id="TraesNOR4A03G02203350.1">
    <property type="protein sequence ID" value="TraesNOR4A03G02203350.1.CDS1"/>
    <property type="gene ID" value="TraesNOR4A03G02203350"/>
</dbReference>
<dbReference type="Gene3D" id="3.80.10.10">
    <property type="entry name" value="Ribonuclease Inhibitor"/>
    <property type="match status" value="3"/>
</dbReference>
<dbReference type="Gramene" id="TraesCAD_scaffold_001026_01G000500.1">
    <property type="protein sequence ID" value="TraesCAD_scaffold_001026_01G000500.1"/>
    <property type="gene ID" value="TraesCAD_scaffold_001026_01G000500"/>
</dbReference>
<dbReference type="EnsemblPlants" id="TraesCS4A02G389400.1">
    <property type="protein sequence ID" value="TraesCS4A02G389400.1.cds1"/>
    <property type="gene ID" value="TraesCS4A02G389400"/>
</dbReference>
<keyword evidence="1" id="KW-0433">Leucine-rich repeat</keyword>
<dbReference type="InterPro" id="IPR032675">
    <property type="entry name" value="LRR_dom_sf"/>
</dbReference>
<name>A0A3B6I3V8_WHEAT</name>
<dbReference type="Gramene" id="TraesCLE_scaffold_008247_01G000300.1">
    <property type="protein sequence ID" value="TraesCLE_scaffold_008247_01G000300.1"/>
    <property type="gene ID" value="TraesCLE_scaffold_008247_01G000300"/>
</dbReference>
<dbReference type="Gramene" id="TraesARI4A03G02219540.1">
    <property type="protein sequence ID" value="TraesARI4A03G02219540.1.CDS1"/>
    <property type="gene ID" value="TraesARI4A03G02219540"/>
</dbReference>
<dbReference type="Pfam" id="PF25019">
    <property type="entry name" value="LRR_R13L1-DRL21"/>
    <property type="match status" value="1"/>
</dbReference>
<feature type="domain" description="R13L1/DRL21-like LRR repeat region" evidence="4">
    <location>
        <begin position="353"/>
        <end position="467"/>
    </location>
</feature>
<accession>A0A3B6I3V8</accession>
<reference evidence="5" key="1">
    <citation type="submission" date="2018-08" db="EMBL/GenBank/DDBJ databases">
        <authorList>
            <person name="Rossello M."/>
        </authorList>
    </citation>
    <scope>NUCLEOTIDE SEQUENCE [LARGE SCALE GENOMIC DNA]</scope>
    <source>
        <strain evidence="5">cv. Chinese Spring</strain>
    </source>
</reference>
<dbReference type="Gramene" id="TraesSYM4A03G02208730.1">
    <property type="protein sequence ID" value="TraesSYM4A03G02208730.1.CDS1"/>
    <property type="gene ID" value="TraesSYM4A03G02208730"/>
</dbReference>
<evidence type="ECO:0000313" key="5">
    <source>
        <dbReference type="EnsemblPlants" id="TraesCS4A02G389400.1.cds1"/>
    </source>
</evidence>
<dbReference type="STRING" id="4565.A0A3B6I3V8"/>
<dbReference type="SMART" id="SM00369">
    <property type="entry name" value="LRR_TYP"/>
    <property type="match status" value="4"/>
</dbReference>
<evidence type="ECO:0000256" key="2">
    <source>
        <dbReference type="ARBA" id="ARBA00022737"/>
    </source>
</evidence>
<protein>
    <recommendedName>
        <fullName evidence="7">NB-ARC domain-containing protein</fullName>
    </recommendedName>
</protein>
<dbReference type="InterPro" id="IPR003591">
    <property type="entry name" value="Leu-rich_rpt_typical-subtyp"/>
</dbReference>
<dbReference type="PANTHER" id="PTHR47186">
    <property type="entry name" value="LEUCINE-RICH REPEAT-CONTAINING PROTEIN 57"/>
    <property type="match status" value="1"/>
</dbReference>
<sequence>MHDLVHDLARAILADQVNSNGSVMGNGCLYAFLTDCSKPLQLSATSPANIKALHFLDCGKLELHGDAFSLGTCLPVLDLSECRVLDLSECLIRKLPESVGQLKLLRFLCAPRIRDHMIPNCITELSELNYLNLRGSHNLSALPDSIGDMKGLMHLDLSGCHGIRELPKSFAELKQLVHLDLSHCYMSISKAFGGFTKLQYLNLSVQFIIVANRRGLTEVIGNLTKLRYLNLSGCMHAMAQSKDQVDILLGSLSTLSNLEHLDLTENRGLSSIPESFGNLRKLHTLDLIGCSNIEKLPDSMFQIVNLKVLNVDNFVKSGLSWLNLALLPHFVVHPSSDKSSSNITLLQPTNPDMLTIDRLEDVKSAEEAESIKLIEKQKIKMLAFQWTVPAVRFVDDKEVLEKLVPPSSTQILSITGYRSVTIPDWFMSIRQYLPNLCKINLCDFHKCKSLPPLGQLPNLLELGLYGMESLEEFNTAYTSGEGGANELMFPKLEALTVERCAKLRIQPCLPRDISVLMIIDCDNVLLSLGESLSHSAASSSSPLTDLTVCSSKVPMHQWRLLHHLPALRKLTIGRCSDLTTSTEIIEHLSSLESLSLDQPELPSWLVELTSLQELSLSTCRSMRLCHRRLRLERCLSHLYVLSTSIH</sequence>
<dbReference type="Proteomes" id="UP000019116">
    <property type="component" value="Chromosome 4A"/>
</dbReference>
<dbReference type="SMR" id="A0A3B6I3V8"/>
<dbReference type="Gramene" id="TraesWEE_scaffold_005473_01G000300.1">
    <property type="protein sequence ID" value="TraesWEE_scaffold_005473_01G000300.1"/>
    <property type="gene ID" value="TraesWEE_scaffold_005473_01G000300"/>
</dbReference>
<dbReference type="Gramene" id="TraesCS4A03G0972000.1">
    <property type="protein sequence ID" value="TraesCS4A03G0972000.1.CDS1"/>
    <property type="gene ID" value="TraesCS4A03G0972000"/>
</dbReference>
<dbReference type="OMA" id="RRVHIAF"/>
<dbReference type="Gramene" id="TraesJUL4A03G02200750.1">
    <property type="protein sequence ID" value="TraesJUL4A03G02200750.1.CDS1"/>
    <property type="gene ID" value="TraesJUL4A03G02200750"/>
</dbReference>
<evidence type="ECO:0000259" key="4">
    <source>
        <dbReference type="Pfam" id="PF25019"/>
    </source>
</evidence>
<reference evidence="5" key="2">
    <citation type="submission" date="2018-10" db="UniProtKB">
        <authorList>
            <consortium name="EnsemblPlants"/>
        </authorList>
    </citation>
    <scope>IDENTIFICATION</scope>
</reference>
<dbReference type="PANTHER" id="PTHR47186:SF3">
    <property type="entry name" value="OS09G0267800 PROTEIN"/>
    <property type="match status" value="1"/>
</dbReference>
<evidence type="ECO:0000259" key="3">
    <source>
        <dbReference type="Pfam" id="PF23598"/>
    </source>
</evidence>
<proteinExistence type="predicted"/>
<evidence type="ECO:0000313" key="6">
    <source>
        <dbReference type="Proteomes" id="UP000019116"/>
    </source>
</evidence>
<keyword evidence="2" id="KW-0677">Repeat</keyword>
<dbReference type="Gramene" id="TraesCS4A02G389400.1">
    <property type="protein sequence ID" value="TraesCS4A02G389400.1.cds1"/>
    <property type="gene ID" value="TraesCS4A02G389400"/>
</dbReference>
<evidence type="ECO:0008006" key="7">
    <source>
        <dbReference type="Google" id="ProtNLM"/>
    </source>
</evidence>
<dbReference type="OrthoDB" id="694961at2759"/>
<dbReference type="GO" id="GO:0035556">
    <property type="term" value="P:intracellular signal transduction"/>
    <property type="evidence" value="ECO:0000318"/>
    <property type="project" value="GO_Central"/>
</dbReference>
<dbReference type="AlphaFoldDB" id="A0A3B6I3V8"/>
<feature type="domain" description="Disease resistance R13L4/SHOC-2-like LRR" evidence="3">
    <location>
        <begin position="120"/>
        <end position="266"/>
    </location>
</feature>